<dbReference type="Pfam" id="PF01243">
    <property type="entry name" value="PNPOx_N"/>
    <property type="match status" value="1"/>
</dbReference>
<reference evidence="4 5" key="1">
    <citation type="submission" date="2018-07" db="EMBL/GenBank/DDBJ databases">
        <title>Desertimonas flava gen. nov. sp. nov.</title>
        <authorList>
            <person name="Liu S."/>
        </authorList>
    </citation>
    <scope>NUCLEOTIDE SEQUENCE [LARGE SCALE GENOMIC DNA]</scope>
    <source>
        <strain evidence="4 5">16Sb5-5</strain>
    </source>
</reference>
<keyword evidence="1" id="KW-0560">Oxidoreductase</keyword>
<evidence type="ECO:0000256" key="2">
    <source>
        <dbReference type="SAM" id="MobiDB-lite"/>
    </source>
</evidence>
<accession>A0A367YU23</accession>
<dbReference type="InterPro" id="IPR012349">
    <property type="entry name" value="Split_barrel_FMN-bd"/>
</dbReference>
<dbReference type="RefSeq" id="WP_114126636.1">
    <property type="nucleotide sequence ID" value="NZ_QOUI01000006.1"/>
</dbReference>
<name>A0A367YU23_9ACTN</name>
<feature type="domain" description="Pyridoxamine 5'-phosphate oxidase N-terminal" evidence="3">
    <location>
        <begin position="48"/>
        <end position="136"/>
    </location>
</feature>
<gene>
    <name evidence="4" type="ORF">DT076_10480</name>
</gene>
<evidence type="ECO:0000313" key="5">
    <source>
        <dbReference type="Proteomes" id="UP000252770"/>
    </source>
</evidence>
<dbReference type="PANTHER" id="PTHR35176:SF4">
    <property type="entry name" value="PYRIDOXAMINE 5'-PHOSPHATE OXIDASE-RELATED FMN-BINDING"/>
    <property type="match status" value="1"/>
</dbReference>
<dbReference type="InterPro" id="IPR011576">
    <property type="entry name" value="Pyridox_Oxase_N"/>
</dbReference>
<comment type="caution">
    <text evidence="4">The sequence shown here is derived from an EMBL/GenBank/DDBJ whole genome shotgun (WGS) entry which is preliminary data.</text>
</comment>
<evidence type="ECO:0000313" key="4">
    <source>
        <dbReference type="EMBL" id="RCK69318.1"/>
    </source>
</evidence>
<proteinExistence type="predicted"/>
<dbReference type="GO" id="GO:0005829">
    <property type="term" value="C:cytosol"/>
    <property type="evidence" value="ECO:0007669"/>
    <property type="project" value="TreeGrafter"/>
</dbReference>
<protein>
    <submittedName>
        <fullName evidence="4">Pyridoxamine 5'-phosphate oxidase</fullName>
    </submittedName>
</protein>
<dbReference type="AlphaFoldDB" id="A0A367YU23"/>
<dbReference type="GO" id="GO:0070967">
    <property type="term" value="F:coenzyme F420 binding"/>
    <property type="evidence" value="ECO:0007669"/>
    <property type="project" value="TreeGrafter"/>
</dbReference>
<dbReference type="SUPFAM" id="SSF50475">
    <property type="entry name" value="FMN-binding split barrel"/>
    <property type="match status" value="1"/>
</dbReference>
<organism evidence="4 5">
    <name type="scientific">Desertihabitans brevis</name>
    <dbReference type="NCBI Taxonomy" id="2268447"/>
    <lineage>
        <taxon>Bacteria</taxon>
        <taxon>Bacillati</taxon>
        <taxon>Actinomycetota</taxon>
        <taxon>Actinomycetes</taxon>
        <taxon>Propionibacteriales</taxon>
        <taxon>Propionibacteriaceae</taxon>
        <taxon>Desertihabitans</taxon>
    </lineage>
</organism>
<dbReference type="Gene3D" id="2.30.110.10">
    <property type="entry name" value="Electron Transport, Fmn-binding Protein, Chain A"/>
    <property type="match status" value="1"/>
</dbReference>
<evidence type="ECO:0000256" key="1">
    <source>
        <dbReference type="ARBA" id="ARBA00023002"/>
    </source>
</evidence>
<dbReference type="EMBL" id="QOUI01000006">
    <property type="protein sequence ID" value="RCK69318.1"/>
    <property type="molecule type" value="Genomic_DNA"/>
</dbReference>
<keyword evidence="5" id="KW-1185">Reference proteome</keyword>
<evidence type="ECO:0000259" key="3">
    <source>
        <dbReference type="Pfam" id="PF01243"/>
    </source>
</evidence>
<dbReference type="GO" id="GO:0016627">
    <property type="term" value="F:oxidoreductase activity, acting on the CH-CH group of donors"/>
    <property type="evidence" value="ECO:0007669"/>
    <property type="project" value="TreeGrafter"/>
</dbReference>
<dbReference type="PANTHER" id="PTHR35176">
    <property type="entry name" value="HEME OXYGENASE HI_0854-RELATED"/>
    <property type="match status" value="1"/>
</dbReference>
<feature type="region of interest" description="Disordered" evidence="2">
    <location>
        <begin position="1"/>
        <end position="26"/>
    </location>
</feature>
<dbReference type="Proteomes" id="UP000252770">
    <property type="component" value="Unassembled WGS sequence"/>
</dbReference>
<feature type="compositionally biased region" description="Basic and acidic residues" evidence="2">
    <location>
        <begin position="1"/>
        <end position="19"/>
    </location>
</feature>
<sequence>MTTRRSDDPAAPRHIDRPQMPDGYGVPETTDGLLEWSVVEQRLVDAAHVWLATTRPDGRPHVVPRWGVWLDGCYHYDGSPETVHARNLRTNPACTLHLESGKEAVIVEGTSGPSEPVVGELGERLSAAFRAKYAADGYEPGPDSWSGEDAGGLCVLRPRTALAWFRFPADVTRFRFGG</sequence>
<dbReference type="InterPro" id="IPR052019">
    <property type="entry name" value="F420H2_bilvrd_red/Heme_oxyg"/>
</dbReference>